<feature type="signal peptide" evidence="2">
    <location>
        <begin position="1"/>
        <end position="27"/>
    </location>
</feature>
<keyword evidence="2" id="KW-0732">Signal</keyword>
<dbReference type="Proteomes" id="UP000574761">
    <property type="component" value="Unassembled WGS sequence"/>
</dbReference>
<organism evidence="4 5">
    <name type="scientific">Mycoplana azooxidifex</name>
    <dbReference type="NCBI Taxonomy" id="1636188"/>
    <lineage>
        <taxon>Bacteria</taxon>
        <taxon>Pseudomonadati</taxon>
        <taxon>Pseudomonadota</taxon>
        <taxon>Alphaproteobacteria</taxon>
        <taxon>Hyphomicrobiales</taxon>
        <taxon>Rhizobiaceae</taxon>
        <taxon>Mycoplana</taxon>
    </lineage>
</organism>
<dbReference type="InterPro" id="IPR036366">
    <property type="entry name" value="PGBDSf"/>
</dbReference>
<dbReference type="SUPFAM" id="SSF47090">
    <property type="entry name" value="PGBD-like"/>
    <property type="match status" value="1"/>
</dbReference>
<evidence type="ECO:0000313" key="5">
    <source>
        <dbReference type="Proteomes" id="UP000574761"/>
    </source>
</evidence>
<feature type="region of interest" description="Disordered" evidence="1">
    <location>
        <begin position="153"/>
        <end position="383"/>
    </location>
</feature>
<evidence type="ECO:0000256" key="1">
    <source>
        <dbReference type="SAM" id="MobiDB-lite"/>
    </source>
</evidence>
<dbReference type="Gene3D" id="1.10.101.10">
    <property type="entry name" value="PGBD-like superfamily/PGBD"/>
    <property type="match status" value="1"/>
</dbReference>
<feature type="compositionally biased region" description="Low complexity" evidence="1">
    <location>
        <begin position="272"/>
        <end position="292"/>
    </location>
</feature>
<feature type="compositionally biased region" description="Basic and acidic residues" evidence="1">
    <location>
        <begin position="109"/>
        <end position="124"/>
    </location>
</feature>
<dbReference type="AlphaFoldDB" id="A0A7W6D3H6"/>
<dbReference type="EMBL" id="JACIEE010000001">
    <property type="protein sequence ID" value="MBB3975159.1"/>
    <property type="molecule type" value="Genomic_DNA"/>
</dbReference>
<dbReference type="InterPro" id="IPR002477">
    <property type="entry name" value="Peptidoglycan-bd-like"/>
</dbReference>
<evidence type="ECO:0000256" key="2">
    <source>
        <dbReference type="SAM" id="SignalP"/>
    </source>
</evidence>
<dbReference type="InterPro" id="IPR036365">
    <property type="entry name" value="PGBD-like_sf"/>
</dbReference>
<feature type="compositionally biased region" description="Basic and acidic residues" evidence="1">
    <location>
        <begin position="153"/>
        <end position="233"/>
    </location>
</feature>
<feature type="chain" id="PRO_5030930340" evidence="2">
    <location>
        <begin position="28"/>
        <end position="609"/>
    </location>
</feature>
<protein>
    <submittedName>
        <fullName evidence="4">DNA segregation ATPase FtsK/SpoIIIE-like protein</fullName>
    </submittedName>
</protein>
<keyword evidence="5" id="KW-1185">Reference proteome</keyword>
<evidence type="ECO:0000313" key="4">
    <source>
        <dbReference type="EMBL" id="MBB3975159.1"/>
    </source>
</evidence>
<gene>
    <name evidence="4" type="ORF">GGQ64_000335</name>
</gene>
<feature type="compositionally biased region" description="Low complexity" evidence="1">
    <location>
        <begin position="234"/>
        <end position="248"/>
    </location>
</feature>
<reference evidence="4 5" key="1">
    <citation type="submission" date="2020-08" db="EMBL/GenBank/DDBJ databases">
        <title>Genomic Encyclopedia of Type Strains, Phase IV (KMG-IV): sequencing the most valuable type-strain genomes for metagenomic binning, comparative biology and taxonomic classification.</title>
        <authorList>
            <person name="Goeker M."/>
        </authorList>
    </citation>
    <scope>NUCLEOTIDE SEQUENCE [LARGE SCALE GENOMIC DNA]</scope>
    <source>
        <strain evidence="4 5">DSM 100211</strain>
    </source>
</reference>
<feature type="domain" description="Peptidoglycan binding-like" evidence="3">
    <location>
        <begin position="486"/>
        <end position="536"/>
    </location>
</feature>
<feature type="region of interest" description="Disordered" evidence="1">
    <location>
        <begin position="90"/>
        <end position="124"/>
    </location>
</feature>
<feature type="compositionally biased region" description="Low complexity" evidence="1">
    <location>
        <begin position="333"/>
        <end position="367"/>
    </location>
</feature>
<accession>A0A7W6D3H6</accession>
<sequence>MTSGRFAKLGWAGLIGLAIAGGPAVQAAETKPAVSASKRWENEFSLWQKVSSSSDPAGYEAYLKDYPNGTFASMARLRLAELNARGVASTAAASDQKAQDPTVATGAGSEKEKAEAARKADEAARLKAEQEARIVAEKQRAEEERLAAAAEAKRVEEAERQRKEELARAEAEAKRVAAAKAEAERQAAEAERKRAEEAAEAERLKAEQQAKAEQARLKAEEEAKAAAEAKVRADAAAAARAEAEQAAAEAERERAIAEAQAEKAKAEEEARAAAQAQARADAAAAEKAQGEAAEADAERAREEQQAAEPSVAPPVADGSVADALDTEALPTDGENANASPAANPEGGLAVDGAADAAAAGPVDGAADGEAERLARREDNNWSRAVLNGRPQAFEGYLREFPQGRFADEARQRLAALEKGGNTTGDEETSGDVAAREPAINAPAAAAPLGAGTEPLIRQTQPAPGQQPKVFQTPSDVREAYLDPAARAQSQRWLNALGYGTGGADGVYGPRTRAAISSWQRSAGYAGDGYLTRKQYRELRQSARFAENRSREYVTRQRARRDRYYNDGYGVYEGPVDGYYREGPVGGVYEGPVGGNYGPGGDLTISGPGY</sequence>
<proteinExistence type="predicted"/>
<feature type="compositionally biased region" description="Basic and acidic residues" evidence="1">
    <location>
        <begin position="369"/>
        <end position="380"/>
    </location>
</feature>
<evidence type="ECO:0000259" key="3">
    <source>
        <dbReference type="Pfam" id="PF01471"/>
    </source>
</evidence>
<name>A0A7W6D3H6_9HYPH</name>
<dbReference type="Pfam" id="PF01471">
    <property type="entry name" value="PG_binding_1"/>
    <property type="match status" value="1"/>
</dbReference>
<feature type="compositionally biased region" description="Basic and acidic residues" evidence="1">
    <location>
        <begin position="249"/>
        <end position="271"/>
    </location>
</feature>
<dbReference type="RefSeq" id="WP_183798204.1">
    <property type="nucleotide sequence ID" value="NZ_JACIEE010000001.1"/>
</dbReference>
<comment type="caution">
    <text evidence="4">The sequence shown here is derived from an EMBL/GenBank/DDBJ whole genome shotgun (WGS) entry which is preliminary data.</text>
</comment>